<reference evidence="5" key="1">
    <citation type="submission" date="2025-08" db="UniProtKB">
        <authorList>
            <consortium name="RefSeq"/>
        </authorList>
    </citation>
    <scope>IDENTIFICATION</scope>
</reference>
<dbReference type="PANTHER" id="PTHR46242">
    <property type="entry name" value="ZINC FINGER CCHC DOMAIN-CONTAINING PROTEIN 9 ZCCHC9"/>
    <property type="match status" value="1"/>
</dbReference>
<evidence type="ECO:0000256" key="1">
    <source>
        <dbReference type="PROSITE-ProRule" id="PRU00047"/>
    </source>
</evidence>
<keyword evidence="1" id="KW-0863">Zinc-finger</keyword>
<feature type="domain" description="CCHC-type" evidence="3">
    <location>
        <begin position="132"/>
        <end position="148"/>
    </location>
</feature>
<keyword evidence="1" id="KW-0862">Zinc</keyword>
<dbReference type="GeneID" id="106810241"/>
<feature type="compositionally biased region" description="Polar residues" evidence="2">
    <location>
        <begin position="27"/>
        <end position="51"/>
    </location>
</feature>
<evidence type="ECO:0000256" key="2">
    <source>
        <dbReference type="SAM" id="MobiDB-lite"/>
    </source>
</evidence>
<dbReference type="RefSeq" id="XP_014669016.1">
    <property type="nucleotide sequence ID" value="XM_014813530.1"/>
</dbReference>
<feature type="domain" description="CCHC-type" evidence="3">
    <location>
        <begin position="160"/>
        <end position="175"/>
    </location>
</feature>
<organism evidence="4 5">
    <name type="scientific">Priapulus caudatus</name>
    <name type="common">Priapulid worm</name>
    <dbReference type="NCBI Taxonomy" id="37621"/>
    <lineage>
        <taxon>Eukaryota</taxon>
        <taxon>Metazoa</taxon>
        <taxon>Ecdysozoa</taxon>
        <taxon>Scalidophora</taxon>
        <taxon>Priapulida</taxon>
        <taxon>Priapulimorpha</taxon>
        <taxon>Priapulimorphida</taxon>
        <taxon>Priapulidae</taxon>
        <taxon>Priapulus</taxon>
    </lineage>
</organism>
<dbReference type="Proteomes" id="UP000695022">
    <property type="component" value="Unplaced"/>
</dbReference>
<dbReference type="PANTHER" id="PTHR46242:SF1">
    <property type="entry name" value="ZINC FINGER CCHC DOMAIN-CONTAINING PROTEIN 9"/>
    <property type="match status" value="1"/>
</dbReference>
<keyword evidence="4" id="KW-1185">Reference proteome</keyword>
<accession>A0ABM1E9Z5</accession>
<dbReference type="InterPro" id="IPR036875">
    <property type="entry name" value="Znf_CCHC_sf"/>
</dbReference>
<name>A0ABM1E9Z5_PRICU</name>
<dbReference type="SUPFAM" id="SSF57756">
    <property type="entry name" value="Retrovirus zinc finger-like domains"/>
    <property type="match status" value="2"/>
</dbReference>
<evidence type="ECO:0000313" key="4">
    <source>
        <dbReference type="Proteomes" id="UP000695022"/>
    </source>
</evidence>
<evidence type="ECO:0000313" key="5">
    <source>
        <dbReference type="RefSeq" id="XP_014669016.1"/>
    </source>
</evidence>
<dbReference type="Gene3D" id="4.10.60.10">
    <property type="entry name" value="Zinc finger, CCHC-type"/>
    <property type="match status" value="2"/>
</dbReference>
<dbReference type="PROSITE" id="PS50158">
    <property type="entry name" value="ZF_CCHC"/>
    <property type="match status" value="3"/>
</dbReference>
<protein>
    <submittedName>
        <fullName evidence="5">Zinc finger CCHC domain-containing protein 9-like isoform X1</fullName>
    </submittedName>
</protein>
<dbReference type="Pfam" id="PF00098">
    <property type="entry name" value="zf-CCHC"/>
    <property type="match status" value="4"/>
</dbReference>
<proteinExistence type="predicted"/>
<dbReference type="InterPro" id="IPR001878">
    <property type="entry name" value="Znf_CCHC"/>
</dbReference>
<keyword evidence="1" id="KW-0479">Metal-binding</keyword>
<feature type="region of interest" description="Disordered" evidence="2">
    <location>
        <begin position="1"/>
        <end position="69"/>
    </location>
</feature>
<sequence>MTKTARYGNLRKQPGKAASWNELKGDVSSNVTESNTEGFKKSGSQGSVKQGTSRKDKARAKDERRRRRKRAREAQIICYHCRESGHLVVDCPKMQEDSETGVGICFKCGSTEHSAFQCRVKTKEGAEFPYAKCFICGETGHISKQCPDNPRGLYPYGGGCNSCGSVEHFMRDCPEFLKNKGVGNMVLTTFSSASASADAEVEVKQDCVPPAEKKKAQKLVKF</sequence>
<dbReference type="InterPro" id="IPR042246">
    <property type="entry name" value="ZCCHC9"/>
</dbReference>
<dbReference type="SMART" id="SM00343">
    <property type="entry name" value="ZnF_C2HC"/>
    <property type="match status" value="4"/>
</dbReference>
<gene>
    <name evidence="5" type="primary">LOC106810241</name>
</gene>
<feature type="compositionally biased region" description="Basic and acidic residues" evidence="2">
    <location>
        <begin position="53"/>
        <end position="63"/>
    </location>
</feature>
<feature type="domain" description="CCHC-type" evidence="3">
    <location>
        <begin position="78"/>
        <end position="93"/>
    </location>
</feature>
<evidence type="ECO:0000259" key="3">
    <source>
        <dbReference type="PROSITE" id="PS50158"/>
    </source>
</evidence>